<gene>
    <name evidence="2" type="ORF">CCC_03029</name>
</gene>
<feature type="compositionally biased region" description="Gly residues" evidence="1">
    <location>
        <begin position="19"/>
        <end position="35"/>
    </location>
</feature>
<organism evidence="2 3">
    <name type="scientific">Paramagnetospirillum magnetotacticum MS-1</name>
    <dbReference type="NCBI Taxonomy" id="272627"/>
    <lineage>
        <taxon>Bacteria</taxon>
        <taxon>Pseudomonadati</taxon>
        <taxon>Pseudomonadota</taxon>
        <taxon>Alphaproteobacteria</taxon>
        <taxon>Rhodospirillales</taxon>
        <taxon>Magnetospirillaceae</taxon>
        <taxon>Paramagnetospirillum</taxon>
    </lineage>
</organism>
<protein>
    <submittedName>
        <fullName evidence="2">Uncharacterized protein</fullName>
    </submittedName>
</protein>
<keyword evidence="3" id="KW-1185">Reference proteome</keyword>
<evidence type="ECO:0000313" key="3">
    <source>
        <dbReference type="Proteomes" id="UP000031971"/>
    </source>
</evidence>
<proteinExistence type="predicted"/>
<dbReference type="Proteomes" id="UP000031971">
    <property type="component" value="Unassembled WGS sequence"/>
</dbReference>
<name>A0A0C2Z020_PARME</name>
<reference evidence="2 3" key="1">
    <citation type="submission" date="2015-01" db="EMBL/GenBank/DDBJ databases">
        <title>Genome Sequence of Magnetospirillum magnetotacticum Strain MS-1.</title>
        <authorList>
            <person name="Marinov G.K."/>
            <person name="Smalley M.D."/>
            <person name="DeSalvo G."/>
        </authorList>
    </citation>
    <scope>NUCLEOTIDE SEQUENCE [LARGE SCALE GENOMIC DNA]</scope>
    <source>
        <strain evidence="2 3">MS-1</strain>
    </source>
</reference>
<sequence>MRGHVALALVGPARAGRTAAGGRGRARGGGHGPTGDAGERDDVAGHRRPPRQGFYAGGLCNDDAKCCIAKNGGNAWVLALSHPRQRGGDATMFRDCHPEV</sequence>
<evidence type="ECO:0000313" key="2">
    <source>
        <dbReference type="EMBL" id="KIM00241.1"/>
    </source>
</evidence>
<dbReference type="EMBL" id="JXSL01000020">
    <property type="protein sequence ID" value="KIM00241.1"/>
    <property type="molecule type" value="Genomic_DNA"/>
</dbReference>
<dbReference type="AlphaFoldDB" id="A0A0C2Z020"/>
<accession>A0A0C2Z020</accession>
<comment type="caution">
    <text evidence="2">The sequence shown here is derived from an EMBL/GenBank/DDBJ whole genome shotgun (WGS) entry which is preliminary data.</text>
</comment>
<feature type="region of interest" description="Disordered" evidence="1">
    <location>
        <begin position="1"/>
        <end position="51"/>
    </location>
</feature>
<evidence type="ECO:0000256" key="1">
    <source>
        <dbReference type="SAM" id="MobiDB-lite"/>
    </source>
</evidence>